<evidence type="ECO:0000256" key="2">
    <source>
        <dbReference type="SAM" id="SignalP"/>
    </source>
</evidence>
<comment type="caution">
    <text evidence="3">The sequence shown here is derived from an EMBL/GenBank/DDBJ whole genome shotgun (WGS) entry which is preliminary data.</text>
</comment>
<dbReference type="EMBL" id="JBHSGB010000017">
    <property type="protein sequence ID" value="MFC4656613.1"/>
    <property type="molecule type" value="Genomic_DNA"/>
</dbReference>
<feature type="region of interest" description="Disordered" evidence="1">
    <location>
        <begin position="120"/>
        <end position="142"/>
    </location>
</feature>
<dbReference type="Proteomes" id="UP001595962">
    <property type="component" value="Unassembled WGS sequence"/>
</dbReference>
<dbReference type="RefSeq" id="WP_377335838.1">
    <property type="nucleotide sequence ID" value="NZ_JBHSGB010000017.1"/>
</dbReference>
<reference evidence="4" key="1">
    <citation type="journal article" date="2019" name="Int. J. Syst. Evol. Microbiol.">
        <title>The Global Catalogue of Microorganisms (GCM) 10K type strain sequencing project: providing services to taxonomists for standard genome sequencing and annotation.</title>
        <authorList>
            <consortium name="The Broad Institute Genomics Platform"/>
            <consortium name="The Broad Institute Genome Sequencing Center for Infectious Disease"/>
            <person name="Wu L."/>
            <person name="Ma J."/>
        </authorList>
    </citation>
    <scope>NUCLEOTIDE SEQUENCE [LARGE SCALE GENOMIC DNA]</scope>
    <source>
        <strain evidence="4">DT28</strain>
    </source>
</reference>
<keyword evidence="2" id="KW-0732">Signal</keyword>
<gene>
    <name evidence="3" type="ORF">ACFO3I_16460</name>
</gene>
<feature type="signal peptide" evidence="2">
    <location>
        <begin position="1"/>
        <end position="20"/>
    </location>
</feature>
<feature type="region of interest" description="Disordered" evidence="1">
    <location>
        <begin position="79"/>
        <end position="100"/>
    </location>
</feature>
<name>A0ABV9JQR3_9GAMM</name>
<proteinExistence type="predicted"/>
<protein>
    <submittedName>
        <fullName evidence="3">CsiV family protein</fullName>
    </submittedName>
</protein>
<feature type="chain" id="PRO_5045770639" evidence="2">
    <location>
        <begin position="21"/>
        <end position="370"/>
    </location>
</feature>
<sequence>MKLRLLLALAGLVSAPSALANWYEIEMLVFSRQPDASLKESFKAPEKALQPGKALDLIAPLYQPRVADLIKAIPACNPAAEQTTGSAPTDAAAPAQPPATLPAGQLAALQQLLAPTPALTTEPEAAQPASPEQATADSSDTELTTADDATAELLSAEQFNPQSCQMEQWTQDGQLLSRPLSSAELALQLPAPTLIPAEVAGSGEQQGIPYLLSQDQFSLKNVASQIKQDASKQLLLHTAWRQPLTSNRQRSHWYAGQYFTPEEMLPSAETPALMQQVQQQLQALSQGQSAMQQWFSPWQLDSLLSFRAGRFILFDGSFYLRQANDALPAQVEVKQQARLTLGQLNYLDHPRLGVIIQIKRYDPASPTATN</sequence>
<accession>A0ABV9JQR3</accession>
<keyword evidence="4" id="KW-1185">Reference proteome</keyword>
<dbReference type="Pfam" id="PF10972">
    <property type="entry name" value="CsiV"/>
    <property type="match status" value="1"/>
</dbReference>
<evidence type="ECO:0000313" key="3">
    <source>
        <dbReference type="EMBL" id="MFC4656613.1"/>
    </source>
</evidence>
<evidence type="ECO:0000313" key="4">
    <source>
        <dbReference type="Proteomes" id="UP001595962"/>
    </source>
</evidence>
<organism evidence="3 4">
    <name type="scientific">Rheinheimera marina</name>
    <dbReference type="NCBI Taxonomy" id="1774958"/>
    <lineage>
        <taxon>Bacteria</taxon>
        <taxon>Pseudomonadati</taxon>
        <taxon>Pseudomonadota</taxon>
        <taxon>Gammaproteobacteria</taxon>
        <taxon>Chromatiales</taxon>
        <taxon>Chromatiaceae</taxon>
        <taxon>Rheinheimera</taxon>
    </lineage>
</organism>
<dbReference type="InterPro" id="IPR021241">
    <property type="entry name" value="CsiV"/>
</dbReference>
<evidence type="ECO:0000256" key="1">
    <source>
        <dbReference type="SAM" id="MobiDB-lite"/>
    </source>
</evidence>